<dbReference type="InterPro" id="IPR010540">
    <property type="entry name" value="CmpB_TMEM229"/>
</dbReference>
<accession>A0A5M9HYE3</accession>
<proteinExistence type="predicted"/>
<comment type="caution">
    <text evidence="2">The sequence shown here is derived from an EMBL/GenBank/DDBJ whole genome shotgun (WGS) entry which is preliminary data.</text>
</comment>
<dbReference type="RefSeq" id="WP_150310710.1">
    <property type="nucleotide sequence ID" value="NZ_VMSO01000007.1"/>
</dbReference>
<reference evidence="2 3" key="1">
    <citation type="submission" date="2019-07" db="EMBL/GenBank/DDBJ databases">
        <authorList>
            <person name="Wongkuna S."/>
            <person name="Scaria J."/>
        </authorList>
    </citation>
    <scope>NUCLEOTIDE SEQUENCE [LARGE SCALE GENOMIC DNA]</scope>
    <source>
        <strain evidence="2 3">SW178</strain>
    </source>
</reference>
<keyword evidence="1" id="KW-0812">Transmembrane</keyword>
<evidence type="ECO:0000313" key="2">
    <source>
        <dbReference type="EMBL" id="KAA8501653.1"/>
    </source>
</evidence>
<sequence length="144" mass="16731">MERILIVKRLSEYLFLWALGGTLYYSFEMMFRGFSHWSMFLLGGICLVFFAQQGMWTGWTAPLWKQVGWCVIFVTACEFITGILVNKVMHWNVWDYTDQPFQIMGQICLPFTIIFSGLCAVGILLSGYLLHFLYGEKMPGFHVL</sequence>
<feature type="transmembrane region" description="Helical" evidence="1">
    <location>
        <begin position="33"/>
        <end position="51"/>
    </location>
</feature>
<gene>
    <name evidence="2" type="ORF">FNY66_07215</name>
</gene>
<dbReference type="AlphaFoldDB" id="A0A5M9HYE3"/>
<feature type="transmembrane region" description="Helical" evidence="1">
    <location>
        <begin position="63"/>
        <end position="83"/>
    </location>
</feature>
<feature type="transmembrane region" description="Helical" evidence="1">
    <location>
        <begin position="103"/>
        <end position="130"/>
    </location>
</feature>
<evidence type="ECO:0000256" key="1">
    <source>
        <dbReference type="SAM" id="Phobius"/>
    </source>
</evidence>
<dbReference type="EMBL" id="VMSO01000007">
    <property type="protein sequence ID" value="KAA8501653.1"/>
    <property type="molecule type" value="Genomic_DNA"/>
</dbReference>
<keyword evidence="1" id="KW-1133">Transmembrane helix</keyword>
<keyword evidence="3" id="KW-1185">Reference proteome</keyword>
<keyword evidence="1" id="KW-0472">Membrane</keyword>
<dbReference type="OrthoDB" id="1752779at2"/>
<evidence type="ECO:0008006" key="4">
    <source>
        <dbReference type="Google" id="ProtNLM"/>
    </source>
</evidence>
<dbReference type="Pfam" id="PF06541">
    <property type="entry name" value="ABC_trans_CmpB"/>
    <property type="match status" value="1"/>
</dbReference>
<name>A0A5M9HYE3_9FIRM</name>
<organism evidence="2 3">
    <name type="scientific">Mediterraneibacter catenae</name>
    <dbReference type="NCBI Taxonomy" id="2594882"/>
    <lineage>
        <taxon>Bacteria</taxon>
        <taxon>Bacillati</taxon>
        <taxon>Bacillota</taxon>
        <taxon>Clostridia</taxon>
        <taxon>Lachnospirales</taxon>
        <taxon>Lachnospiraceae</taxon>
        <taxon>Mediterraneibacter</taxon>
    </lineage>
</organism>
<dbReference type="Proteomes" id="UP000322025">
    <property type="component" value="Unassembled WGS sequence"/>
</dbReference>
<feature type="transmembrane region" description="Helical" evidence="1">
    <location>
        <begin position="12"/>
        <end position="27"/>
    </location>
</feature>
<evidence type="ECO:0000313" key="3">
    <source>
        <dbReference type="Proteomes" id="UP000322025"/>
    </source>
</evidence>
<protein>
    <recommendedName>
        <fullName evidence="4">ABC transporter permease</fullName>
    </recommendedName>
</protein>